<gene>
    <name evidence="2" type="ORF">GCM10016455_12730</name>
</gene>
<evidence type="ECO:0000313" key="3">
    <source>
        <dbReference type="Proteomes" id="UP000609802"/>
    </source>
</evidence>
<reference evidence="3" key="1">
    <citation type="journal article" date="2019" name="Int. J. Syst. Evol. Microbiol.">
        <title>The Global Catalogue of Microorganisms (GCM) 10K type strain sequencing project: providing services to taxonomists for standard genome sequencing and annotation.</title>
        <authorList>
            <consortium name="The Broad Institute Genomics Platform"/>
            <consortium name="The Broad Institute Genome Sequencing Center for Infectious Disease"/>
            <person name="Wu L."/>
            <person name="Ma J."/>
        </authorList>
    </citation>
    <scope>NUCLEOTIDE SEQUENCE [LARGE SCALE GENOMIC DNA]</scope>
    <source>
        <strain evidence="3">KCTC 42443</strain>
    </source>
</reference>
<feature type="region of interest" description="Disordered" evidence="1">
    <location>
        <begin position="1"/>
        <end position="61"/>
    </location>
</feature>
<feature type="compositionally biased region" description="Basic and acidic residues" evidence="1">
    <location>
        <begin position="37"/>
        <end position="61"/>
    </location>
</feature>
<name>A0ABQ3ITG7_9RHOB</name>
<feature type="compositionally biased region" description="Basic residues" evidence="1">
    <location>
        <begin position="9"/>
        <end position="20"/>
    </location>
</feature>
<dbReference type="InterPro" id="IPR025227">
    <property type="entry name" value="DUF4169"/>
</dbReference>
<dbReference type="Proteomes" id="UP000609802">
    <property type="component" value="Unassembled WGS sequence"/>
</dbReference>
<evidence type="ECO:0000256" key="1">
    <source>
        <dbReference type="SAM" id="MobiDB-lite"/>
    </source>
</evidence>
<dbReference type="RefSeq" id="WP_191285645.1">
    <property type="nucleotide sequence ID" value="NZ_BNCH01000002.1"/>
</dbReference>
<accession>A0ABQ3ITG7</accession>
<sequence>MAEPVNLNRFRKEKARAARKARADENAVKHGRSKAQKAMERAEKTRMQRQLDGHRKDPDTV</sequence>
<proteinExistence type="predicted"/>
<comment type="caution">
    <text evidence="2">The sequence shown here is derived from an EMBL/GenBank/DDBJ whole genome shotgun (WGS) entry which is preliminary data.</text>
</comment>
<evidence type="ECO:0000313" key="2">
    <source>
        <dbReference type="EMBL" id="GHE93962.1"/>
    </source>
</evidence>
<organism evidence="2 3">
    <name type="scientific">Aliiroseovarius zhejiangensis</name>
    <dbReference type="NCBI Taxonomy" id="1632025"/>
    <lineage>
        <taxon>Bacteria</taxon>
        <taxon>Pseudomonadati</taxon>
        <taxon>Pseudomonadota</taxon>
        <taxon>Alphaproteobacteria</taxon>
        <taxon>Rhodobacterales</taxon>
        <taxon>Paracoccaceae</taxon>
        <taxon>Aliiroseovarius</taxon>
    </lineage>
</organism>
<protein>
    <submittedName>
        <fullName evidence="2">Amidase</fullName>
    </submittedName>
</protein>
<dbReference type="EMBL" id="BNCH01000002">
    <property type="protein sequence ID" value="GHE93962.1"/>
    <property type="molecule type" value="Genomic_DNA"/>
</dbReference>
<dbReference type="Pfam" id="PF13770">
    <property type="entry name" value="DUF4169"/>
    <property type="match status" value="1"/>
</dbReference>
<keyword evidence="3" id="KW-1185">Reference proteome</keyword>